<reference evidence="2 3" key="1">
    <citation type="submission" date="2018-01" db="EMBL/GenBank/DDBJ databases">
        <title>Draft genome sequences of Chryseobacterium lactis NCTC11390, Chryseobacterium oncorhynchi 701B-08, and Chryseobacterium viscerum 687B-08.</title>
        <authorList>
            <person name="Jeong J.-J."/>
            <person name="Lee Y.J."/>
            <person name="Park B."/>
            <person name="Choi I.-G."/>
            <person name="Kim K.D."/>
        </authorList>
    </citation>
    <scope>NUCLEOTIDE SEQUENCE [LARGE SCALE GENOMIC DNA]</scope>
    <source>
        <strain evidence="2 3">NCTC11390</strain>
    </source>
</reference>
<dbReference type="Proteomes" id="UP000279972">
    <property type="component" value="Chromosome"/>
</dbReference>
<name>A0A3G6RX70_CHRLC</name>
<dbReference type="EMBL" id="PPEH01000001">
    <property type="protein sequence ID" value="PNW15268.1"/>
    <property type="molecule type" value="Genomic_DNA"/>
</dbReference>
<dbReference type="Proteomes" id="UP000236262">
    <property type="component" value="Unassembled WGS sequence"/>
</dbReference>
<evidence type="ECO:0000313" key="4">
    <source>
        <dbReference type="Proteomes" id="UP000279972"/>
    </source>
</evidence>
<evidence type="ECO:0000313" key="1">
    <source>
        <dbReference type="EMBL" id="AZA81417.1"/>
    </source>
</evidence>
<dbReference type="AlphaFoldDB" id="A0A3G6RX70"/>
<protein>
    <submittedName>
        <fullName evidence="2">Uncharacterized protein</fullName>
    </submittedName>
</protein>
<reference evidence="1 4" key="2">
    <citation type="submission" date="2018-11" db="EMBL/GenBank/DDBJ databases">
        <title>Proposal to divide the Flavobacteriaceae and reorganize its genera based on Amino Acid Identity values calculated from whole genome sequences.</title>
        <authorList>
            <person name="Nicholson A.C."/>
            <person name="Gulvik C.A."/>
            <person name="Whitney A.M."/>
            <person name="Humrighouse B.W."/>
            <person name="Bell M."/>
            <person name="Holmes B."/>
            <person name="Steigerwalt A.G."/>
            <person name="Villarma A."/>
            <person name="Sheth M."/>
            <person name="Batra D."/>
            <person name="Pryor J."/>
            <person name="Bernardet J.-F."/>
            <person name="Hugo C."/>
            <person name="Kampfer P."/>
            <person name="Newman J."/>
            <person name="McQuiston J.R."/>
        </authorList>
    </citation>
    <scope>NUCLEOTIDE SEQUENCE [LARGE SCALE GENOMIC DNA]</scope>
    <source>
        <strain evidence="1 4">KC_1864</strain>
    </source>
</reference>
<keyword evidence="4" id="KW-1185">Reference proteome</keyword>
<dbReference type="OrthoDB" id="1448900at2"/>
<accession>A0A3G6RX70</accession>
<dbReference type="EMBL" id="CP033924">
    <property type="protein sequence ID" value="AZA81417.1"/>
    <property type="molecule type" value="Genomic_DNA"/>
</dbReference>
<dbReference type="RefSeq" id="WP_103288775.1">
    <property type="nucleotide sequence ID" value="NZ_CP033924.1"/>
</dbReference>
<sequence length="140" mass="17071">MKPKIPFRIGYQYDNWELDVITLPDRIPENDLYISYLWVGNETKMFLNFPPHRTELIFYWDILNTVILTFLDRDIEYYYKILNALETKFGQSEVLKNKRAIINKYKTKNIEYWCIYKLRTITIQYGISQTMNRIYNTLLC</sequence>
<dbReference type="KEGG" id="clac:EG342_05635"/>
<evidence type="ECO:0000313" key="2">
    <source>
        <dbReference type="EMBL" id="PNW15268.1"/>
    </source>
</evidence>
<gene>
    <name evidence="2" type="ORF">C1637_02250</name>
    <name evidence="1" type="ORF">EG342_05635</name>
</gene>
<organism evidence="2 3">
    <name type="scientific">Chryseobacterium lactis</name>
    <dbReference type="NCBI Taxonomy" id="1241981"/>
    <lineage>
        <taxon>Bacteria</taxon>
        <taxon>Pseudomonadati</taxon>
        <taxon>Bacteroidota</taxon>
        <taxon>Flavobacteriia</taxon>
        <taxon>Flavobacteriales</taxon>
        <taxon>Weeksellaceae</taxon>
        <taxon>Chryseobacterium group</taxon>
        <taxon>Chryseobacterium</taxon>
    </lineage>
</organism>
<proteinExistence type="predicted"/>
<evidence type="ECO:0000313" key="3">
    <source>
        <dbReference type="Proteomes" id="UP000236262"/>
    </source>
</evidence>